<protein>
    <recommendedName>
        <fullName evidence="1">KIB1-4 beta-propeller domain-containing protein</fullName>
    </recommendedName>
</protein>
<reference evidence="3" key="1">
    <citation type="submission" date="2024-06" db="EMBL/GenBank/DDBJ databases">
        <authorList>
            <person name="Ryan C."/>
        </authorList>
    </citation>
    <scope>NUCLEOTIDE SEQUENCE [LARGE SCALE GENOMIC DNA]</scope>
</reference>
<dbReference type="PANTHER" id="PTHR33110:SF121">
    <property type="entry name" value="DUF295 DOMAIN-CONTAINING PROTEIN"/>
    <property type="match status" value="1"/>
</dbReference>
<reference evidence="2 3" key="2">
    <citation type="submission" date="2024-10" db="EMBL/GenBank/DDBJ databases">
        <authorList>
            <person name="Ryan C."/>
        </authorList>
    </citation>
    <scope>NUCLEOTIDE SEQUENCE [LARGE SCALE GENOMIC DNA]</scope>
</reference>
<organism evidence="2 3">
    <name type="scientific">Urochloa decumbens</name>
    <dbReference type="NCBI Taxonomy" id="240449"/>
    <lineage>
        <taxon>Eukaryota</taxon>
        <taxon>Viridiplantae</taxon>
        <taxon>Streptophyta</taxon>
        <taxon>Embryophyta</taxon>
        <taxon>Tracheophyta</taxon>
        <taxon>Spermatophyta</taxon>
        <taxon>Magnoliopsida</taxon>
        <taxon>Liliopsida</taxon>
        <taxon>Poales</taxon>
        <taxon>Poaceae</taxon>
        <taxon>PACMAD clade</taxon>
        <taxon>Panicoideae</taxon>
        <taxon>Panicodae</taxon>
        <taxon>Paniceae</taxon>
        <taxon>Melinidinae</taxon>
        <taxon>Urochloa</taxon>
    </lineage>
</organism>
<accession>A0ABC8XX13</accession>
<gene>
    <name evidence="2" type="ORF">URODEC1_LOCUS28710</name>
</gene>
<proteinExistence type="predicted"/>
<feature type="domain" description="KIB1-4 beta-propeller" evidence="1">
    <location>
        <begin position="86"/>
        <end position="342"/>
    </location>
</feature>
<keyword evidence="3" id="KW-1185">Reference proteome</keyword>
<dbReference type="AlphaFoldDB" id="A0ABC8XX13"/>
<evidence type="ECO:0000313" key="3">
    <source>
        <dbReference type="Proteomes" id="UP001497457"/>
    </source>
</evidence>
<dbReference type="PANTHER" id="PTHR33110">
    <property type="entry name" value="F-BOX/KELCH-REPEAT PROTEIN-RELATED"/>
    <property type="match status" value="1"/>
</dbReference>
<evidence type="ECO:0000313" key="2">
    <source>
        <dbReference type="EMBL" id="CAL4934501.1"/>
    </source>
</evidence>
<dbReference type="Pfam" id="PF03478">
    <property type="entry name" value="Beta-prop_KIB1-4"/>
    <property type="match status" value="1"/>
</dbReference>
<name>A0ABC8XX13_9POAL</name>
<evidence type="ECO:0000259" key="1">
    <source>
        <dbReference type="Pfam" id="PF03478"/>
    </source>
</evidence>
<sequence length="392" mass="44302">MGEMRKKLEERDWSGLPPDVASLFAGRLRCNVDRANMQLQCRRWHATVSQLPECTQLPWMLVPSRRSFLPQNSILSKAQFFCFLSGRSHFFPIPLHAHRARFVGSTEGGWVVVATHHSTGYIMVNFRTERVIRLPESIIPHSDSFVLRACAFSCAPSLAGNCLVASIVSIFDCSLNYTTHVAFSRLGASYLGCASEEVDAEDIIYFGGAFYCLTGLEDLLRFTPHFNRSDPVEDLAVSTTMNHFHPARHDDSFCVKGRYLVESRGELLMVARYKNHSSDDTSSFGLFRMVPDDHRADLFRWESLAFEDRLIFVGRGCSRCYESNLYPECREGVYFVDDDTFGQAAMVGYGFSNGRAYSAHDNGFWPGPGSEVIRSFDGRLPSAYSPPIWFLH</sequence>
<dbReference type="EMBL" id="OZ075125">
    <property type="protein sequence ID" value="CAL4934501.1"/>
    <property type="molecule type" value="Genomic_DNA"/>
</dbReference>
<dbReference type="Proteomes" id="UP001497457">
    <property type="component" value="Chromosome 15b"/>
</dbReference>
<dbReference type="InterPro" id="IPR005174">
    <property type="entry name" value="KIB1-4_b-propeller"/>
</dbReference>